<keyword evidence="1" id="KW-1017">Isopeptide bond</keyword>
<evidence type="ECO:0000256" key="10">
    <source>
        <dbReference type="PROSITE-ProRule" id="PRU00089"/>
    </source>
</evidence>
<keyword evidence="4" id="KW-0832">Ubl conjugation</keyword>
<dbReference type="PROSITE" id="PS00658">
    <property type="entry name" value="FORK_HEAD_2"/>
    <property type="match status" value="1"/>
</dbReference>
<gene>
    <name evidence="13" type="ORF">PR048_008388</name>
</gene>
<dbReference type="SUPFAM" id="SSF46785">
    <property type="entry name" value="Winged helix' DNA-binding domain"/>
    <property type="match status" value="1"/>
</dbReference>
<dbReference type="EMBL" id="JARBHB010000003">
    <property type="protein sequence ID" value="KAJ8888894.1"/>
    <property type="molecule type" value="Genomic_DNA"/>
</dbReference>
<dbReference type="InterPro" id="IPR050211">
    <property type="entry name" value="FOX_domain-containing"/>
</dbReference>
<feature type="DNA-binding region" description="Fork-head" evidence="10">
    <location>
        <begin position="168"/>
        <end position="262"/>
    </location>
</feature>
<dbReference type="InterPro" id="IPR030456">
    <property type="entry name" value="TF_fork_head_CS_2"/>
</dbReference>
<evidence type="ECO:0000256" key="7">
    <source>
        <dbReference type="ARBA" id="ARBA00023163"/>
    </source>
</evidence>
<keyword evidence="3" id="KW-0221">Differentiation</keyword>
<dbReference type="Gene3D" id="1.10.10.10">
    <property type="entry name" value="Winged helix-like DNA-binding domain superfamily/Winged helix DNA-binding domain"/>
    <property type="match status" value="1"/>
</dbReference>
<keyword evidence="14" id="KW-1185">Reference proteome</keyword>
<dbReference type="InterPro" id="IPR036390">
    <property type="entry name" value="WH_DNA-bd_sf"/>
</dbReference>
<comment type="subcellular location">
    <subcellularLocation>
        <location evidence="10">Nucleus</location>
    </subcellularLocation>
</comment>
<dbReference type="Pfam" id="PF00250">
    <property type="entry name" value="Forkhead"/>
    <property type="match status" value="1"/>
</dbReference>
<proteinExistence type="predicted"/>
<evidence type="ECO:0000313" key="13">
    <source>
        <dbReference type="EMBL" id="KAJ8888894.1"/>
    </source>
</evidence>
<evidence type="ECO:0000256" key="11">
    <source>
        <dbReference type="SAM" id="MobiDB-lite"/>
    </source>
</evidence>
<keyword evidence="6 10" id="KW-0238">DNA-binding</keyword>
<dbReference type="Proteomes" id="UP001159363">
    <property type="component" value="Chromosome 3"/>
</dbReference>
<evidence type="ECO:0000259" key="12">
    <source>
        <dbReference type="PROSITE" id="PS50039"/>
    </source>
</evidence>
<dbReference type="PROSITE" id="PS50039">
    <property type="entry name" value="FORK_HEAD_3"/>
    <property type="match status" value="1"/>
</dbReference>
<accession>A0ABQ9HXT0</accession>
<dbReference type="SMART" id="SM00339">
    <property type="entry name" value="FH"/>
    <property type="match status" value="1"/>
</dbReference>
<dbReference type="InterPro" id="IPR047515">
    <property type="entry name" value="FH_FOXL2"/>
</dbReference>
<comment type="caution">
    <text evidence="13">The sequence shown here is derived from an EMBL/GenBank/DDBJ whole genome shotgun (WGS) entry which is preliminary data.</text>
</comment>
<sequence>MEEEIRTAFNIEVLRTDEENPLTNGIVRHDSHLRKSGVTRPGIETGSPWWEASGLTAQSPWPQRDGTARFLCAAECSAGCRVAGAKETLAAVSGYGQRAETGQPPPQPLAAKPETAVAAAAAMAHQQQVVAGGSASPEETHVSSQSSASSSAASSSSPGQQQGDPNTKPPFSYVALIAMAIQSSAHKRATLSEIYQFITNKFPFFERNKKGWQNSIRHNLSLNECFVKVPKEGGGERKGNYWVLDPQYEDMFENGNYRRRRRMKRPYHRSAAHYGKGIFADGFGAAHQLPLARPAHLFAGPAGYPPTYSRYDTHSSTPGTLPAHLLQVHYPLTYSRYASRPPTPGRLPAHLVQDATRSPTAGIIPAHLLQVRYPLTYSR</sequence>
<keyword evidence="7" id="KW-0804">Transcription</keyword>
<evidence type="ECO:0000313" key="14">
    <source>
        <dbReference type="Proteomes" id="UP001159363"/>
    </source>
</evidence>
<evidence type="ECO:0000256" key="3">
    <source>
        <dbReference type="ARBA" id="ARBA00022782"/>
    </source>
</evidence>
<dbReference type="PROSITE" id="PS00657">
    <property type="entry name" value="FORK_HEAD_1"/>
    <property type="match status" value="1"/>
</dbReference>
<evidence type="ECO:0000256" key="6">
    <source>
        <dbReference type="ARBA" id="ARBA00023125"/>
    </source>
</evidence>
<feature type="region of interest" description="Disordered" evidence="11">
    <location>
        <begin position="120"/>
        <end position="169"/>
    </location>
</feature>
<feature type="compositionally biased region" description="Low complexity" evidence="11">
    <location>
        <begin position="143"/>
        <end position="157"/>
    </location>
</feature>
<feature type="compositionally biased region" description="Low complexity" evidence="11">
    <location>
        <begin position="120"/>
        <end position="131"/>
    </location>
</feature>
<reference evidence="13 14" key="1">
    <citation type="submission" date="2023-02" db="EMBL/GenBank/DDBJ databases">
        <title>LHISI_Scaffold_Assembly.</title>
        <authorList>
            <person name="Stuart O.P."/>
            <person name="Cleave R."/>
            <person name="Magrath M.J.L."/>
            <person name="Mikheyev A.S."/>
        </authorList>
    </citation>
    <scope>NUCLEOTIDE SEQUENCE [LARGE SCALE GENOMIC DNA]</scope>
    <source>
        <strain evidence="13">Daus_M_001</strain>
        <tissue evidence="13">Leg muscle</tissue>
    </source>
</reference>
<dbReference type="PANTHER" id="PTHR11829">
    <property type="entry name" value="FORKHEAD BOX PROTEIN"/>
    <property type="match status" value="1"/>
</dbReference>
<dbReference type="CDD" id="cd20028">
    <property type="entry name" value="FH_FOXL2"/>
    <property type="match status" value="1"/>
</dbReference>
<dbReference type="InterPro" id="IPR001766">
    <property type="entry name" value="Fork_head_dom"/>
</dbReference>
<evidence type="ECO:0000256" key="1">
    <source>
        <dbReference type="ARBA" id="ARBA00022499"/>
    </source>
</evidence>
<protein>
    <recommendedName>
        <fullName evidence="9">Forkhead box protein L2</fullName>
    </recommendedName>
</protein>
<dbReference type="InterPro" id="IPR036388">
    <property type="entry name" value="WH-like_DNA-bd_sf"/>
</dbReference>
<evidence type="ECO:0000256" key="9">
    <source>
        <dbReference type="ARBA" id="ARBA00034872"/>
    </source>
</evidence>
<evidence type="ECO:0000256" key="2">
    <source>
        <dbReference type="ARBA" id="ARBA00022553"/>
    </source>
</evidence>
<keyword evidence="2" id="KW-0597">Phosphoprotein</keyword>
<keyword evidence="5" id="KW-0805">Transcription regulation</keyword>
<keyword evidence="8 10" id="KW-0539">Nucleus</keyword>
<evidence type="ECO:0000256" key="8">
    <source>
        <dbReference type="ARBA" id="ARBA00023242"/>
    </source>
</evidence>
<evidence type="ECO:0000256" key="4">
    <source>
        <dbReference type="ARBA" id="ARBA00022843"/>
    </source>
</evidence>
<feature type="domain" description="Fork-head" evidence="12">
    <location>
        <begin position="168"/>
        <end position="262"/>
    </location>
</feature>
<organism evidence="13 14">
    <name type="scientific">Dryococelus australis</name>
    <dbReference type="NCBI Taxonomy" id="614101"/>
    <lineage>
        <taxon>Eukaryota</taxon>
        <taxon>Metazoa</taxon>
        <taxon>Ecdysozoa</taxon>
        <taxon>Arthropoda</taxon>
        <taxon>Hexapoda</taxon>
        <taxon>Insecta</taxon>
        <taxon>Pterygota</taxon>
        <taxon>Neoptera</taxon>
        <taxon>Polyneoptera</taxon>
        <taxon>Phasmatodea</taxon>
        <taxon>Verophasmatodea</taxon>
        <taxon>Anareolatae</taxon>
        <taxon>Phasmatidae</taxon>
        <taxon>Eurycanthinae</taxon>
        <taxon>Dryococelus</taxon>
    </lineage>
</organism>
<dbReference type="InterPro" id="IPR018122">
    <property type="entry name" value="TF_fork_head_CS_1"/>
</dbReference>
<dbReference type="PANTHER" id="PTHR11829:SF411">
    <property type="entry name" value="FORKHEAD BOX PROTEIN L2"/>
    <property type="match status" value="1"/>
</dbReference>
<dbReference type="PRINTS" id="PR00053">
    <property type="entry name" value="FORKHEAD"/>
</dbReference>
<name>A0ABQ9HXT0_9NEOP</name>
<evidence type="ECO:0000256" key="5">
    <source>
        <dbReference type="ARBA" id="ARBA00023015"/>
    </source>
</evidence>